<evidence type="ECO:0000256" key="10">
    <source>
        <dbReference type="ARBA" id="ARBA00023004"/>
    </source>
</evidence>
<evidence type="ECO:0000256" key="3">
    <source>
        <dbReference type="ARBA" id="ARBA00022448"/>
    </source>
</evidence>
<keyword evidence="10" id="KW-0408">Iron</keyword>
<dbReference type="InterPro" id="IPR003317">
    <property type="entry name" value="Cyt-d_oxidase_su2"/>
</dbReference>
<keyword evidence="11 12" id="KW-0472">Membrane</keyword>
<dbReference type="PANTHER" id="PTHR43141">
    <property type="entry name" value="CYTOCHROME BD2 SUBUNIT II"/>
    <property type="match status" value="1"/>
</dbReference>
<evidence type="ECO:0000256" key="4">
    <source>
        <dbReference type="ARBA" id="ARBA00022475"/>
    </source>
</evidence>
<evidence type="ECO:0000256" key="9">
    <source>
        <dbReference type="ARBA" id="ARBA00022989"/>
    </source>
</evidence>
<evidence type="ECO:0000256" key="8">
    <source>
        <dbReference type="ARBA" id="ARBA00022982"/>
    </source>
</evidence>
<evidence type="ECO:0000256" key="7">
    <source>
        <dbReference type="ARBA" id="ARBA00022723"/>
    </source>
</evidence>
<keyword evidence="6 12" id="KW-0812">Transmembrane</keyword>
<feature type="transmembrane region" description="Helical" evidence="12">
    <location>
        <begin position="197"/>
        <end position="221"/>
    </location>
</feature>
<keyword evidence="14" id="KW-1185">Reference proteome</keyword>
<dbReference type="GO" id="GO:0019646">
    <property type="term" value="P:aerobic electron transport chain"/>
    <property type="evidence" value="ECO:0007669"/>
    <property type="project" value="TreeGrafter"/>
</dbReference>
<evidence type="ECO:0000256" key="2">
    <source>
        <dbReference type="ARBA" id="ARBA00007543"/>
    </source>
</evidence>
<dbReference type="GO" id="GO:0070069">
    <property type="term" value="C:cytochrome complex"/>
    <property type="evidence" value="ECO:0007669"/>
    <property type="project" value="TreeGrafter"/>
</dbReference>
<keyword evidence="7" id="KW-0479">Metal-binding</keyword>
<keyword evidence="8" id="KW-0249">Electron transport</keyword>
<protein>
    <submittedName>
        <fullName evidence="13">Cytochrome bd-I ubiquinol oxidase subunit 2</fullName>
    </submittedName>
</protein>
<organism evidence="13 14">
    <name type="scientific">Kolteria novifilia</name>
    <dbReference type="NCBI Taxonomy" id="2527975"/>
    <lineage>
        <taxon>Bacteria</taxon>
        <taxon>Pseudomonadati</taxon>
        <taxon>Planctomycetota</taxon>
        <taxon>Planctomycetia</taxon>
        <taxon>Kolteriales</taxon>
        <taxon>Kolteriaceae</taxon>
        <taxon>Kolteria</taxon>
    </lineage>
</organism>
<sequence>MTELEVLQYVWYILLGFLLAGYACLDGFDLGVGIIHPFQRGDDERRTAMNAIGPLWDGNEVWLVTFGGALFATFPIAYSTAFQGFYIPFLILLTCLIFRSVSLEFRSKRPSLVWRYTWDMIFFLSSLGATFLYGVAVGNMVHGLRLDAEGHITDRLWNLLHPYCLVVGGLAVATFAMHGSIFLYMRTDASQRERTYGHIWSCIGFFLIFFYMATVFTLYFIPSSTRNFVHFPWAWIIVIGTIFAIANIPRSIFHHRPFQAFLSSCATICGLVALFGIALFPNLVTSSISPEYSLTIHNASSAVKTLRVCLIIAIIGMPFVITYTACIYWVFRGKVQMGHFSY</sequence>
<dbReference type="PANTHER" id="PTHR43141:SF5">
    <property type="entry name" value="CYTOCHROME BD-I UBIQUINOL OXIDASE SUBUNIT 2"/>
    <property type="match status" value="1"/>
</dbReference>
<dbReference type="NCBIfam" id="TIGR00203">
    <property type="entry name" value="cydB"/>
    <property type="match status" value="1"/>
</dbReference>
<feature type="transmembrane region" description="Helical" evidence="12">
    <location>
        <begin position="305"/>
        <end position="331"/>
    </location>
</feature>
<dbReference type="Pfam" id="PF02322">
    <property type="entry name" value="Cyt_bd_oxida_II"/>
    <property type="match status" value="1"/>
</dbReference>
<feature type="transmembrane region" description="Helical" evidence="12">
    <location>
        <begin position="12"/>
        <end position="38"/>
    </location>
</feature>
<evidence type="ECO:0000256" key="1">
    <source>
        <dbReference type="ARBA" id="ARBA00004651"/>
    </source>
</evidence>
<feature type="transmembrane region" description="Helical" evidence="12">
    <location>
        <begin position="260"/>
        <end position="285"/>
    </location>
</feature>
<evidence type="ECO:0000313" key="14">
    <source>
        <dbReference type="Proteomes" id="UP000317093"/>
    </source>
</evidence>
<evidence type="ECO:0000256" key="12">
    <source>
        <dbReference type="SAM" id="Phobius"/>
    </source>
</evidence>
<gene>
    <name evidence="13" type="primary">cydB</name>
    <name evidence="13" type="ORF">Pan216_08800</name>
</gene>
<evidence type="ECO:0000256" key="11">
    <source>
        <dbReference type="ARBA" id="ARBA00023136"/>
    </source>
</evidence>
<dbReference type="EMBL" id="CP036279">
    <property type="protein sequence ID" value="QDU60043.1"/>
    <property type="molecule type" value="Genomic_DNA"/>
</dbReference>
<keyword evidence="4" id="KW-1003">Cell membrane</keyword>
<dbReference type="Proteomes" id="UP000317093">
    <property type="component" value="Chromosome"/>
</dbReference>
<evidence type="ECO:0000256" key="6">
    <source>
        <dbReference type="ARBA" id="ARBA00022692"/>
    </source>
</evidence>
<proteinExistence type="inferred from homology"/>
<dbReference type="AlphaFoldDB" id="A0A518AZA3"/>
<evidence type="ECO:0000256" key="5">
    <source>
        <dbReference type="ARBA" id="ARBA00022617"/>
    </source>
</evidence>
<comment type="similarity">
    <text evidence="2">Belongs to the cytochrome ubiquinol oxidase subunit 2 family.</text>
</comment>
<dbReference type="GO" id="GO:0046872">
    <property type="term" value="F:metal ion binding"/>
    <property type="evidence" value="ECO:0007669"/>
    <property type="project" value="UniProtKB-KW"/>
</dbReference>
<feature type="transmembrane region" description="Helical" evidence="12">
    <location>
        <begin position="160"/>
        <end position="185"/>
    </location>
</feature>
<feature type="transmembrane region" description="Helical" evidence="12">
    <location>
        <begin position="59"/>
        <end position="78"/>
    </location>
</feature>
<evidence type="ECO:0000313" key="13">
    <source>
        <dbReference type="EMBL" id="QDU60043.1"/>
    </source>
</evidence>
<feature type="transmembrane region" description="Helical" evidence="12">
    <location>
        <begin position="121"/>
        <end position="140"/>
    </location>
</feature>
<feature type="transmembrane region" description="Helical" evidence="12">
    <location>
        <begin position="84"/>
        <end position="101"/>
    </location>
</feature>
<keyword evidence="3" id="KW-0813">Transport</keyword>
<keyword evidence="5" id="KW-0349">Heme</keyword>
<dbReference type="OrthoDB" id="9776710at2"/>
<reference evidence="13 14" key="1">
    <citation type="submission" date="2019-02" db="EMBL/GenBank/DDBJ databases">
        <title>Deep-cultivation of Planctomycetes and their phenomic and genomic characterization uncovers novel biology.</title>
        <authorList>
            <person name="Wiegand S."/>
            <person name="Jogler M."/>
            <person name="Boedeker C."/>
            <person name="Pinto D."/>
            <person name="Vollmers J."/>
            <person name="Rivas-Marin E."/>
            <person name="Kohn T."/>
            <person name="Peeters S.H."/>
            <person name="Heuer A."/>
            <person name="Rast P."/>
            <person name="Oberbeckmann S."/>
            <person name="Bunk B."/>
            <person name="Jeske O."/>
            <person name="Meyerdierks A."/>
            <person name="Storesund J.E."/>
            <person name="Kallscheuer N."/>
            <person name="Luecker S."/>
            <person name="Lage O.M."/>
            <person name="Pohl T."/>
            <person name="Merkel B.J."/>
            <person name="Hornburger P."/>
            <person name="Mueller R.-W."/>
            <person name="Bruemmer F."/>
            <person name="Labrenz M."/>
            <person name="Spormann A.M."/>
            <person name="Op den Camp H."/>
            <person name="Overmann J."/>
            <person name="Amann R."/>
            <person name="Jetten M.S.M."/>
            <person name="Mascher T."/>
            <person name="Medema M.H."/>
            <person name="Devos D.P."/>
            <person name="Kaster A.-K."/>
            <person name="Ovreas L."/>
            <person name="Rohde M."/>
            <person name="Galperin M.Y."/>
            <person name="Jogler C."/>
        </authorList>
    </citation>
    <scope>NUCLEOTIDE SEQUENCE [LARGE SCALE GENOMIC DNA]</scope>
    <source>
        <strain evidence="13 14">Pan216</strain>
    </source>
</reference>
<dbReference type="KEGG" id="knv:Pan216_08800"/>
<dbReference type="GO" id="GO:0005886">
    <property type="term" value="C:plasma membrane"/>
    <property type="evidence" value="ECO:0007669"/>
    <property type="project" value="UniProtKB-SubCell"/>
</dbReference>
<dbReference type="RefSeq" id="WP_145255265.1">
    <property type="nucleotide sequence ID" value="NZ_CP036279.1"/>
</dbReference>
<comment type="subcellular location">
    <subcellularLocation>
        <location evidence="1">Cell membrane</location>
        <topology evidence="1">Multi-pass membrane protein</topology>
    </subcellularLocation>
</comment>
<name>A0A518AZA3_9BACT</name>
<dbReference type="GO" id="GO:0009055">
    <property type="term" value="F:electron transfer activity"/>
    <property type="evidence" value="ECO:0007669"/>
    <property type="project" value="TreeGrafter"/>
</dbReference>
<keyword evidence="9 12" id="KW-1133">Transmembrane helix</keyword>
<accession>A0A518AZA3</accession>
<dbReference type="PIRSF" id="PIRSF000267">
    <property type="entry name" value="Cyt_oxidse_sub2"/>
    <property type="match status" value="1"/>
</dbReference>
<dbReference type="GO" id="GO:0016682">
    <property type="term" value="F:oxidoreductase activity, acting on diphenols and related substances as donors, oxygen as acceptor"/>
    <property type="evidence" value="ECO:0007669"/>
    <property type="project" value="TreeGrafter"/>
</dbReference>
<feature type="transmembrane region" description="Helical" evidence="12">
    <location>
        <begin position="233"/>
        <end position="253"/>
    </location>
</feature>